<dbReference type="OrthoDB" id="4308422at2"/>
<feature type="chain" id="PRO_5005962584" description="Carboxylic ester hydrolase" evidence="3">
    <location>
        <begin position="26"/>
        <end position="514"/>
    </location>
</feature>
<dbReference type="SUPFAM" id="SSF53474">
    <property type="entry name" value="alpha/beta-Hydrolases"/>
    <property type="match status" value="1"/>
</dbReference>
<dbReference type="ESTHER" id="9pseu-a0a0n9if91">
    <property type="family name" value="Carb_B_Bacteria"/>
</dbReference>
<proteinExistence type="inferred from homology"/>
<feature type="domain" description="Carboxylesterase type B" evidence="4">
    <location>
        <begin position="30"/>
        <end position="481"/>
    </location>
</feature>
<dbReference type="Pfam" id="PF00135">
    <property type="entry name" value="COesterase"/>
    <property type="match status" value="1"/>
</dbReference>
<dbReference type="InterPro" id="IPR050309">
    <property type="entry name" value="Type-B_Carboxylest/Lipase"/>
</dbReference>
<evidence type="ECO:0000313" key="5">
    <source>
        <dbReference type="EMBL" id="ALG13913.1"/>
    </source>
</evidence>
<dbReference type="InterPro" id="IPR019826">
    <property type="entry name" value="Carboxylesterase_B_AS"/>
</dbReference>
<dbReference type="InterPro" id="IPR029058">
    <property type="entry name" value="AB_hydrolase_fold"/>
</dbReference>
<comment type="similarity">
    <text evidence="1 3">Belongs to the type-B carboxylesterase/lipase family.</text>
</comment>
<dbReference type="RefSeq" id="WP_054295787.1">
    <property type="nucleotide sequence ID" value="NZ_CP012752.1"/>
</dbReference>
<accession>A0A0N9IF91</accession>
<dbReference type="EC" id="3.1.1.-" evidence="3"/>
<organism evidence="5 6">
    <name type="scientific">Kibdelosporangium phytohabitans</name>
    <dbReference type="NCBI Taxonomy" id="860235"/>
    <lineage>
        <taxon>Bacteria</taxon>
        <taxon>Bacillati</taxon>
        <taxon>Actinomycetota</taxon>
        <taxon>Actinomycetes</taxon>
        <taxon>Pseudonocardiales</taxon>
        <taxon>Pseudonocardiaceae</taxon>
        <taxon>Kibdelosporangium</taxon>
    </lineage>
</organism>
<protein>
    <recommendedName>
        <fullName evidence="3">Carboxylic ester hydrolase</fullName>
        <ecNumber evidence="3">3.1.1.-</ecNumber>
    </recommendedName>
</protein>
<dbReference type="PROSITE" id="PS00122">
    <property type="entry name" value="CARBOXYLESTERASE_B_1"/>
    <property type="match status" value="1"/>
</dbReference>
<feature type="signal peptide" evidence="3">
    <location>
        <begin position="1"/>
        <end position="25"/>
    </location>
</feature>
<dbReference type="InterPro" id="IPR002018">
    <property type="entry name" value="CarbesteraseB"/>
</dbReference>
<evidence type="ECO:0000256" key="1">
    <source>
        <dbReference type="ARBA" id="ARBA00005964"/>
    </source>
</evidence>
<dbReference type="PANTHER" id="PTHR11559">
    <property type="entry name" value="CARBOXYLESTERASE"/>
    <property type="match status" value="1"/>
</dbReference>
<reference evidence="5 6" key="1">
    <citation type="submission" date="2015-07" db="EMBL/GenBank/DDBJ databases">
        <title>Genome sequencing of Kibdelosporangium phytohabitans.</title>
        <authorList>
            <person name="Qin S."/>
            <person name="Xing K."/>
        </authorList>
    </citation>
    <scope>NUCLEOTIDE SEQUENCE [LARGE SCALE GENOMIC DNA]</scope>
    <source>
        <strain evidence="5 6">KLBMP1111</strain>
    </source>
</reference>
<evidence type="ECO:0000259" key="4">
    <source>
        <dbReference type="Pfam" id="PF00135"/>
    </source>
</evidence>
<keyword evidence="6" id="KW-1185">Reference proteome</keyword>
<dbReference type="EMBL" id="CP012752">
    <property type="protein sequence ID" value="ALG13913.1"/>
    <property type="molecule type" value="Genomic_DNA"/>
</dbReference>
<dbReference type="KEGG" id="kphy:AOZ06_49875"/>
<evidence type="ECO:0000313" key="6">
    <source>
        <dbReference type="Proteomes" id="UP000063699"/>
    </source>
</evidence>
<dbReference type="GO" id="GO:0016787">
    <property type="term" value="F:hydrolase activity"/>
    <property type="evidence" value="ECO:0007669"/>
    <property type="project" value="UniProtKB-KW"/>
</dbReference>
<dbReference type="Proteomes" id="UP000063699">
    <property type="component" value="Chromosome"/>
</dbReference>
<name>A0A0N9IF91_9PSEU</name>
<gene>
    <name evidence="5" type="ORF">AOZ06_49875</name>
</gene>
<keyword evidence="3" id="KW-0732">Signal</keyword>
<dbReference type="Gene3D" id="3.40.50.1820">
    <property type="entry name" value="alpha/beta hydrolase"/>
    <property type="match status" value="1"/>
</dbReference>
<evidence type="ECO:0000256" key="2">
    <source>
        <dbReference type="ARBA" id="ARBA00022801"/>
    </source>
</evidence>
<evidence type="ECO:0000256" key="3">
    <source>
        <dbReference type="RuleBase" id="RU361235"/>
    </source>
</evidence>
<sequence>MSIRTVVLTLVAVAAVGFAGTPAVADGGSGVVRVDSGWLRGKVAEDHVKFSGVPYAEPPVGPRRWRPPADPVSWQGIRDATKPGTPCPQQRLAGTAEDCLYLDVTAPRSKRGGPKPVLVWLYGGAFNSGAAEEFDGTRLATSGDVVVVSMNYRLGALGFLSSPALDGSGGNYGLMDQTAALRWVKRNAARFGGDPGNVTLAGQSAGARAVCAHLASPLSRGLFHRAISQSGACDNEVLTLPAAQAFGAQATEQLGCTAAPDVAACLRGQSVEKLLGTLAGVGFAFNGKVSDRPWNPVAGTPMLPKQPRDAMRDGTAARVPLIVGSTRDEMRMFVSWESNMTAGRYTELVGQTFGGRAGDVLATYPVGDYGSPALAMSAVLSDWGGAIGACPVLRTAEAAHQPVYAYEFAEDSGQVTETGFPQGSYHGLDLPYLWDLDMAQNPYPPLTAKQERLSAKMIGYWSAFARTGNPNGPGRPHWPKGTVIKLSSDGIAPTPFAAEHRCGFWARVSRHAAR</sequence>
<keyword evidence="2 3" id="KW-0378">Hydrolase</keyword>
<dbReference type="STRING" id="860235.AOZ06_49875"/>
<dbReference type="AlphaFoldDB" id="A0A0N9IF91"/>